<dbReference type="GO" id="GO:0008270">
    <property type="term" value="F:zinc ion binding"/>
    <property type="evidence" value="ECO:0007669"/>
    <property type="project" value="InterPro"/>
</dbReference>
<evidence type="ECO:0000256" key="3">
    <source>
        <dbReference type="ARBA" id="ARBA00022723"/>
    </source>
</evidence>
<protein>
    <submittedName>
        <fullName evidence="7">CMP deaminase</fullName>
    </submittedName>
</protein>
<evidence type="ECO:0000256" key="1">
    <source>
        <dbReference type="ARBA" id="ARBA00001947"/>
    </source>
</evidence>
<dbReference type="InterPro" id="IPR035105">
    <property type="entry name" value="Deoxycytidylate_deaminase_dom"/>
</dbReference>
<evidence type="ECO:0000313" key="8">
    <source>
        <dbReference type="Proteomes" id="UP000224974"/>
    </source>
</evidence>
<dbReference type="GO" id="GO:0005737">
    <property type="term" value="C:cytoplasm"/>
    <property type="evidence" value="ECO:0007669"/>
    <property type="project" value="TreeGrafter"/>
</dbReference>
<evidence type="ECO:0000256" key="2">
    <source>
        <dbReference type="ARBA" id="ARBA00006576"/>
    </source>
</evidence>
<dbReference type="OrthoDB" id="9788517at2"/>
<dbReference type="SUPFAM" id="SSF53927">
    <property type="entry name" value="Cytidine deaminase-like"/>
    <property type="match status" value="1"/>
</dbReference>
<dbReference type="CDD" id="cd01286">
    <property type="entry name" value="deoxycytidylate_deaminase"/>
    <property type="match status" value="1"/>
</dbReference>
<keyword evidence="5" id="KW-0862">Zinc</keyword>
<name>A0A2C6DUW5_9GAMM</name>
<dbReference type="PANTHER" id="PTHR11086:SF18">
    <property type="entry name" value="DEOXYCYTIDYLATE DEAMINASE"/>
    <property type="match status" value="1"/>
</dbReference>
<dbReference type="Gene3D" id="3.40.140.10">
    <property type="entry name" value="Cytidine Deaminase, domain 2"/>
    <property type="match status" value="1"/>
</dbReference>
<keyword evidence="8" id="KW-1185">Reference proteome</keyword>
<dbReference type="Pfam" id="PF00383">
    <property type="entry name" value="dCMP_cyt_deam_1"/>
    <property type="match status" value="1"/>
</dbReference>
<comment type="caution">
    <text evidence="7">The sequence shown here is derived from an EMBL/GenBank/DDBJ whole genome shotgun (WGS) entry which is preliminary data.</text>
</comment>
<dbReference type="InterPro" id="IPR015517">
    <property type="entry name" value="dCMP_deaminase-rel"/>
</dbReference>
<evidence type="ECO:0000256" key="4">
    <source>
        <dbReference type="ARBA" id="ARBA00022801"/>
    </source>
</evidence>
<dbReference type="InterPro" id="IPR016193">
    <property type="entry name" value="Cytidine_deaminase-like"/>
</dbReference>
<dbReference type="Proteomes" id="UP000224974">
    <property type="component" value="Unassembled WGS sequence"/>
</dbReference>
<keyword evidence="3" id="KW-0479">Metal-binding</keyword>
<dbReference type="RefSeq" id="WP_071605942.1">
    <property type="nucleotide sequence ID" value="NZ_BRLG01000010.1"/>
</dbReference>
<dbReference type="InterPro" id="IPR016192">
    <property type="entry name" value="APOBEC/CMP_deaminase_Zn-bd"/>
</dbReference>
<sequence length="170" mass="18818">MERHEYYMNIAIAVRKKANCLGRKVGGVMVKDNRIISTGYNGTPEGITNCTDGGCVRCRDRAAYKASVGYDVCICVHAEQNAIISAARFGNPVEGSVVYSTLRPCFDCTKSMLQAKVQAIYYLHDWKHPIGELQEQYQLLQDKFPGGVHQVVMEDPEADWANAVSAPVQS</sequence>
<feature type="domain" description="CMP/dCMP-type deaminase" evidence="6">
    <location>
        <begin position="2"/>
        <end position="140"/>
    </location>
</feature>
<dbReference type="InterPro" id="IPR002125">
    <property type="entry name" value="CMP_dCMP_dom"/>
</dbReference>
<evidence type="ECO:0000256" key="5">
    <source>
        <dbReference type="ARBA" id="ARBA00022833"/>
    </source>
</evidence>
<proteinExistence type="inferred from homology"/>
<keyword evidence="4" id="KW-0378">Hydrolase</keyword>
<dbReference type="PROSITE" id="PS00903">
    <property type="entry name" value="CYT_DCMP_DEAMINASES_1"/>
    <property type="match status" value="1"/>
</dbReference>
<dbReference type="GO" id="GO:0004132">
    <property type="term" value="F:dCMP deaminase activity"/>
    <property type="evidence" value="ECO:0007669"/>
    <property type="project" value="TreeGrafter"/>
</dbReference>
<reference evidence="8" key="1">
    <citation type="submission" date="2017-09" db="EMBL/GenBank/DDBJ databases">
        <title>FDA dAtabase for Regulatory Grade micrObial Sequences (FDA-ARGOS): Supporting development and validation of Infectious Disease Dx tests.</title>
        <authorList>
            <person name="Minogue T."/>
            <person name="Wolcott M."/>
            <person name="Wasieloski L."/>
            <person name="Aguilar W."/>
            <person name="Moore D."/>
            <person name="Tallon L."/>
            <person name="Sadzewicz L."/>
            <person name="Ott S."/>
            <person name="Zhao X."/>
            <person name="Nagaraj S."/>
            <person name="Vavikolanu K."/>
            <person name="Aluvathingal J."/>
            <person name="Nadendla S."/>
            <person name="Sichtig H."/>
        </authorList>
    </citation>
    <scope>NUCLEOTIDE SEQUENCE [LARGE SCALE GENOMIC DNA]</scope>
    <source>
        <strain evidence="8">FDAARGOS_387</strain>
    </source>
</reference>
<evidence type="ECO:0000313" key="7">
    <source>
        <dbReference type="EMBL" id="PHI32503.1"/>
    </source>
</evidence>
<organism evidence="7 8">
    <name type="scientific">Budvicia aquatica</name>
    <dbReference type="NCBI Taxonomy" id="82979"/>
    <lineage>
        <taxon>Bacteria</taxon>
        <taxon>Pseudomonadati</taxon>
        <taxon>Pseudomonadota</taxon>
        <taxon>Gammaproteobacteria</taxon>
        <taxon>Enterobacterales</taxon>
        <taxon>Budviciaceae</taxon>
        <taxon>Budvicia</taxon>
    </lineage>
</organism>
<dbReference type="EMBL" id="PDDX01000001">
    <property type="protein sequence ID" value="PHI32503.1"/>
    <property type="molecule type" value="Genomic_DNA"/>
</dbReference>
<dbReference type="STRING" id="1111728.GCA_000427805_04859"/>
<dbReference type="AlphaFoldDB" id="A0A2C6DUW5"/>
<dbReference type="PANTHER" id="PTHR11086">
    <property type="entry name" value="DEOXYCYTIDYLATE DEAMINASE-RELATED"/>
    <property type="match status" value="1"/>
</dbReference>
<dbReference type="PROSITE" id="PS51747">
    <property type="entry name" value="CYT_DCMP_DEAMINASES_2"/>
    <property type="match status" value="1"/>
</dbReference>
<gene>
    <name evidence="7" type="ORF">CRN84_25925</name>
</gene>
<comment type="similarity">
    <text evidence="2">Belongs to the cytidine and deoxycytidylate deaminase family.</text>
</comment>
<accession>A0A2C6DUW5</accession>
<comment type="cofactor">
    <cofactor evidence="1">
        <name>Zn(2+)</name>
        <dbReference type="ChEBI" id="CHEBI:29105"/>
    </cofactor>
</comment>
<evidence type="ECO:0000259" key="6">
    <source>
        <dbReference type="PROSITE" id="PS51747"/>
    </source>
</evidence>